<evidence type="ECO:0000256" key="3">
    <source>
        <dbReference type="ARBA" id="ARBA00022692"/>
    </source>
</evidence>
<feature type="transmembrane region" description="Helical" evidence="7">
    <location>
        <begin position="128"/>
        <end position="150"/>
    </location>
</feature>
<dbReference type="Pfam" id="PF01618">
    <property type="entry name" value="MotA_ExbB"/>
    <property type="match status" value="1"/>
</dbReference>
<evidence type="ECO:0000259" key="8">
    <source>
        <dbReference type="Pfam" id="PF01618"/>
    </source>
</evidence>
<protein>
    <submittedName>
        <fullName evidence="9">MotA/TolQ/ExbB proton channel family protein</fullName>
    </submittedName>
</protein>
<feature type="transmembrane region" description="Helical" evidence="7">
    <location>
        <begin position="28"/>
        <end position="49"/>
    </location>
</feature>
<keyword evidence="4 7" id="KW-1133">Transmembrane helix</keyword>
<keyword evidence="2" id="KW-1003">Cell membrane</keyword>
<comment type="subcellular location">
    <subcellularLocation>
        <location evidence="1">Cell membrane</location>
        <topology evidence="1">Multi-pass membrane protein</topology>
    </subcellularLocation>
    <subcellularLocation>
        <location evidence="6">Membrane</location>
        <topology evidence="6">Multi-pass membrane protein</topology>
    </subcellularLocation>
</comment>
<gene>
    <name evidence="9" type="ORF">H9C73_08380</name>
</gene>
<evidence type="ECO:0000256" key="6">
    <source>
        <dbReference type="RuleBase" id="RU004057"/>
    </source>
</evidence>
<dbReference type="Proteomes" id="UP000810171">
    <property type="component" value="Unassembled WGS sequence"/>
</dbReference>
<evidence type="ECO:0000313" key="9">
    <source>
        <dbReference type="EMBL" id="MBP0048753.1"/>
    </source>
</evidence>
<dbReference type="InterPro" id="IPR050790">
    <property type="entry name" value="ExbB/TolQ_transport"/>
</dbReference>
<evidence type="ECO:0000256" key="7">
    <source>
        <dbReference type="SAM" id="Phobius"/>
    </source>
</evidence>
<evidence type="ECO:0000256" key="4">
    <source>
        <dbReference type="ARBA" id="ARBA00022989"/>
    </source>
</evidence>
<evidence type="ECO:0000256" key="2">
    <source>
        <dbReference type="ARBA" id="ARBA00022475"/>
    </source>
</evidence>
<keyword evidence="3 7" id="KW-0812">Transmembrane</keyword>
<dbReference type="PANTHER" id="PTHR30625:SF18">
    <property type="entry name" value="TONB2 ENERGY TRANSDUCTION SYSTEM INNER MEMBRANE COMPONENT EXBB"/>
    <property type="match status" value="1"/>
</dbReference>
<dbReference type="EMBL" id="JACVEW010000011">
    <property type="protein sequence ID" value="MBP0048753.1"/>
    <property type="molecule type" value="Genomic_DNA"/>
</dbReference>
<comment type="similarity">
    <text evidence="6">Belongs to the exbB/tolQ family.</text>
</comment>
<keyword evidence="5 7" id="KW-0472">Membrane</keyword>
<dbReference type="InterPro" id="IPR002898">
    <property type="entry name" value="MotA_ExbB_proton_chnl"/>
</dbReference>
<keyword evidence="6" id="KW-0653">Protein transport</keyword>
<evidence type="ECO:0000313" key="10">
    <source>
        <dbReference type="Proteomes" id="UP000810171"/>
    </source>
</evidence>
<sequence>MRRRRAMLPDVAQFEAALVGFFNAGGPVLWVLLVVSLVLWTLLLERLWFRWFDFPRRIRRYRQLPGSAVRQLKRADLLLDLQLALPLIRTLVALCPLVGLLGTVTGMIHLFDTLALNGTGNPRLMAAGVARATLPTLAGMVVAVSGLLIWNRLARWSQLQSERLDITGARG</sequence>
<evidence type="ECO:0000256" key="5">
    <source>
        <dbReference type="ARBA" id="ARBA00023136"/>
    </source>
</evidence>
<evidence type="ECO:0000256" key="1">
    <source>
        <dbReference type="ARBA" id="ARBA00004651"/>
    </source>
</evidence>
<proteinExistence type="inferred from homology"/>
<keyword evidence="10" id="KW-1185">Reference proteome</keyword>
<accession>A0ABS3ZAM9</accession>
<feature type="transmembrane region" description="Helical" evidence="7">
    <location>
        <begin position="83"/>
        <end position="108"/>
    </location>
</feature>
<comment type="caution">
    <text evidence="9">The sequence shown here is derived from an EMBL/GenBank/DDBJ whole genome shotgun (WGS) entry which is preliminary data.</text>
</comment>
<organism evidence="9 10">
    <name type="scientific">Marinobacterium alkalitolerans</name>
    <dbReference type="NCBI Taxonomy" id="1542925"/>
    <lineage>
        <taxon>Bacteria</taxon>
        <taxon>Pseudomonadati</taxon>
        <taxon>Pseudomonadota</taxon>
        <taxon>Gammaproteobacteria</taxon>
        <taxon>Oceanospirillales</taxon>
        <taxon>Oceanospirillaceae</taxon>
        <taxon>Marinobacterium</taxon>
    </lineage>
</organism>
<keyword evidence="6" id="KW-0813">Transport</keyword>
<name>A0ABS3ZAM9_9GAMM</name>
<reference evidence="9 10" key="1">
    <citation type="submission" date="2020-09" db="EMBL/GenBank/DDBJ databases">
        <authorList>
            <person name="Tanuku N.R.S."/>
        </authorList>
    </citation>
    <scope>NUCLEOTIDE SEQUENCE [LARGE SCALE GENOMIC DNA]</scope>
    <source>
        <strain evidence="9 10">AK62</strain>
    </source>
</reference>
<feature type="domain" description="MotA/TolQ/ExbB proton channel" evidence="8">
    <location>
        <begin position="81"/>
        <end position="164"/>
    </location>
</feature>
<dbReference type="PANTHER" id="PTHR30625">
    <property type="entry name" value="PROTEIN TOLQ"/>
    <property type="match status" value="1"/>
</dbReference>